<reference evidence="1 2" key="1">
    <citation type="submission" date="2019-03" db="EMBL/GenBank/DDBJ databases">
        <title>Above-ground endophytic microbial communities from plants in different locations in the United States.</title>
        <authorList>
            <person name="Frank C."/>
        </authorList>
    </citation>
    <scope>NUCLEOTIDE SEQUENCE [LARGE SCALE GENOMIC DNA]</scope>
    <source>
        <strain evidence="1 2">LP_13_YM</strain>
    </source>
</reference>
<gene>
    <name evidence="1" type="ORF">EC912_11065</name>
</gene>
<dbReference type="SUPFAM" id="SSF52540">
    <property type="entry name" value="P-loop containing nucleoside triphosphate hydrolases"/>
    <property type="match status" value="1"/>
</dbReference>
<evidence type="ECO:0000313" key="2">
    <source>
        <dbReference type="Proteomes" id="UP000295645"/>
    </source>
</evidence>
<protein>
    <recommendedName>
        <fullName evidence="3">AAA domain-containing protein</fullName>
    </recommendedName>
</protein>
<comment type="caution">
    <text evidence="1">The sequence shown here is derived from an EMBL/GenBank/DDBJ whole genome shotgun (WGS) entry which is preliminary data.</text>
</comment>
<evidence type="ECO:0000313" key="1">
    <source>
        <dbReference type="EMBL" id="TCV91635.1"/>
    </source>
</evidence>
<dbReference type="EMBL" id="SMCS01000010">
    <property type="protein sequence ID" value="TCV91635.1"/>
    <property type="molecule type" value="Genomic_DNA"/>
</dbReference>
<name>A0A4R3YGB8_9GAMM</name>
<keyword evidence="2" id="KW-1185">Reference proteome</keyword>
<organism evidence="1 2">
    <name type="scientific">Luteibacter rhizovicinus</name>
    <dbReference type="NCBI Taxonomy" id="242606"/>
    <lineage>
        <taxon>Bacteria</taxon>
        <taxon>Pseudomonadati</taxon>
        <taxon>Pseudomonadota</taxon>
        <taxon>Gammaproteobacteria</taxon>
        <taxon>Lysobacterales</taxon>
        <taxon>Rhodanobacteraceae</taxon>
        <taxon>Luteibacter</taxon>
    </lineage>
</organism>
<dbReference type="Gene3D" id="3.40.50.300">
    <property type="entry name" value="P-loop containing nucleotide triphosphate hydrolases"/>
    <property type="match status" value="1"/>
</dbReference>
<sequence length="568" mass="62594">MATSDTDRILDYWHSVEFFNAYDLDDQLEEARRSRHPTQLIDDERLVDGTWATFSQRPRTIYLLPFDVSHVTRVVEACIATAPDALVEQRDAEAAAEGLTCFAKLTVSHEGKPDFDGISLSALPWALGRLQHGDMTDLCADAFEASAQDLKQGLLDDLSDSEDGIFDPDMLLKTIDRLRKWSRFDVSTKGLAWLDVGNTPQAQNVSKKASPDEPEESDEAAANAAEIAAARDMPILNSFYVHDLTQAKRELKGKRLPRALASYLAGVDAAKTDLDSEEGQREIRETLRPRNGIAGRWPSEPQHVQSLMQQYALNKMKVMSEGEVLAVNGPPGTGKTTLLRDLIAHLVTARADVLASLNSAKDGLAGGTVDAVFSKQTRTIPLLIPALTGFEIVVASTNNGAVENLSLELPQCKGIDPARKDSLKYFTDVATKYAGTRSNKPWAEPSEPVWGLVSAALGKSANRSRFGEVFGYKSSRPGEKPGQSGRFLARHSVDTESGKSWARWTIGCMPRRNPANRRSRVRVRTISGPVVPMMPSRCALHVWTMLSLMYRRRGRLSSRCGPRHQPSI</sequence>
<dbReference type="Proteomes" id="UP000295645">
    <property type="component" value="Unassembled WGS sequence"/>
</dbReference>
<evidence type="ECO:0008006" key="3">
    <source>
        <dbReference type="Google" id="ProtNLM"/>
    </source>
</evidence>
<proteinExistence type="predicted"/>
<dbReference type="AlphaFoldDB" id="A0A4R3YGB8"/>
<dbReference type="InterPro" id="IPR027417">
    <property type="entry name" value="P-loop_NTPase"/>
</dbReference>
<accession>A0A4R3YGB8</accession>